<dbReference type="InterPro" id="IPR050900">
    <property type="entry name" value="Transposase_IS3/IS150/IS904"/>
</dbReference>
<evidence type="ECO:0000256" key="1">
    <source>
        <dbReference type="SAM" id="MobiDB-lite"/>
    </source>
</evidence>
<dbReference type="InterPro" id="IPR012337">
    <property type="entry name" value="RNaseH-like_sf"/>
</dbReference>
<evidence type="ECO:0000259" key="2">
    <source>
        <dbReference type="Pfam" id="PF00665"/>
    </source>
</evidence>
<accession>A0A193LDK2</accession>
<dbReference type="InterPro" id="IPR001584">
    <property type="entry name" value="Integrase_cat-core"/>
</dbReference>
<evidence type="ECO:0000313" key="3">
    <source>
        <dbReference type="EMBL" id="ANO50558.1"/>
    </source>
</evidence>
<name>A0A193LDK2_9GAMM</name>
<dbReference type="GO" id="GO:0015074">
    <property type="term" value="P:DNA integration"/>
    <property type="evidence" value="ECO:0007669"/>
    <property type="project" value="InterPro"/>
</dbReference>
<gene>
    <name evidence="3" type="ORF">BA177_04405</name>
</gene>
<reference evidence="3 4" key="1">
    <citation type="submission" date="2016-06" db="EMBL/GenBank/DDBJ databases">
        <title>Complete genome sequence of a deep-branching marine Gamma Proteobacterium Woeseia oceani type strain XK5.</title>
        <authorList>
            <person name="Mu D."/>
            <person name="Du Z."/>
        </authorList>
    </citation>
    <scope>NUCLEOTIDE SEQUENCE [LARGE SCALE GENOMIC DNA]</scope>
    <source>
        <strain evidence="3 4">XK5</strain>
    </source>
</reference>
<dbReference type="STRING" id="1548547.BA177_04405"/>
<dbReference type="PANTHER" id="PTHR46889">
    <property type="entry name" value="TRANSPOSASE INSF FOR INSERTION SEQUENCE IS3B-RELATED"/>
    <property type="match status" value="1"/>
</dbReference>
<sequence length="85" mass="9203">MHSTIIPAAPNTSCCNEGKCGRLVDRPAHEKSAGNPGLDDGDQSKKTAGGLIHHSDRGSQYASYDYQKLLKQHKMICSMSRKGNC</sequence>
<dbReference type="Pfam" id="PF00665">
    <property type="entry name" value="rve"/>
    <property type="match status" value="1"/>
</dbReference>
<organism evidence="3 4">
    <name type="scientific">Woeseia oceani</name>
    <dbReference type="NCBI Taxonomy" id="1548547"/>
    <lineage>
        <taxon>Bacteria</taxon>
        <taxon>Pseudomonadati</taxon>
        <taxon>Pseudomonadota</taxon>
        <taxon>Gammaproteobacteria</taxon>
        <taxon>Woeseiales</taxon>
        <taxon>Woeseiaceae</taxon>
        <taxon>Woeseia</taxon>
    </lineage>
</organism>
<protein>
    <recommendedName>
        <fullName evidence="2">Integrase catalytic domain-containing protein</fullName>
    </recommendedName>
</protein>
<dbReference type="Proteomes" id="UP000092695">
    <property type="component" value="Chromosome"/>
</dbReference>
<dbReference type="EMBL" id="CP016268">
    <property type="protein sequence ID" value="ANO50558.1"/>
    <property type="molecule type" value="Genomic_DNA"/>
</dbReference>
<dbReference type="SUPFAM" id="SSF53098">
    <property type="entry name" value="Ribonuclease H-like"/>
    <property type="match status" value="1"/>
</dbReference>
<dbReference type="AlphaFoldDB" id="A0A193LDK2"/>
<feature type="domain" description="Integrase catalytic" evidence="2">
    <location>
        <begin position="49"/>
        <end position="85"/>
    </location>
</feature>
<feature type="region of interest" description="Disordered" evidence="1">
    <location>
        <begin position="26"/>
        <end position="57"/>
    </location>
</feature>
<dbReference type="KEGG" id="woc:BA177_04405"/>
<dbReference type="PANTHER" id="PTHR46889:SF4">
    <property type="entry name" value="TRANSPOSASE INSO FOR INSERTION SEQUENCE ELEMENT IS911B-RELATED"/>
    <property type="match status" value="1"/>
</dbReference>
<proteinExistence type="predicted"/>
<keyword evidence="4" id="KW-1185">Reference proteome</keyword>
<evidence type="ECO:0000313" key="4">
    <source>
        <dbReference type="Proteomes" id="UP000092695"/>
    </source>
</evidence>